<dbReference type="EMBL" id="CP002156">
    <property type="protein sequence ID" value="ADM08726.1"/>
    <property type="molecule type" value="Genomic_DNA"/>
</dbReference>
<evidence type="ECO:0000256" key="1">
    <source>
        <dbReference type="SAM" id="MobiDB-lite"/>
    </source>
</evidence>
<evidence type="ECO:0000313" key="3">
    <source>
        <dbReference type="Proteomes" id="UP000001302"/>
    </source>
</evidence>
<dbReference type="Pfam" id="PF10098">
    <property type="entry name" value="DUF2336"/>
    <property type="match status" value="1"/>
</dbReference>
<sequence>MTTAPAYNLQPSAPEAPGQASGGAGNIAQRTELARRLTDVLALPSGQVNDHERAFTADMLNELLHDVTLAIRVEVAERLAQVLPPPAMLLRRLLLEPIEVAGPLLKAYRSIPEGMLIEAARRSEAHRRAIAQRISISDVVADVIFEEGDVSLVVQLLQREELVIAEYRIDELVSRSMSEPAICGPLMQRLELQPRHGFTMFWWLCSEDRQKILARFSIERTVVQDALKKLFCEVFPDPEPDLVVKRILVLCDRRHRPRGKNGEAVSIDVVEKMLVRARAHPRPELVQATGLLAGVEATTAHRVMMDEGPEPFAVMAKSVGVSRGAFRQILEKAQLAQSTDGSRASITDLSIEESVAVFDSMARDYARTILRYWDWRMRITREDVAP</sequence>
<dbReference type="eggNOG" id="COG5330">
    <property type="taxonomic scope" value="Bacteria"/>
</dbReference>
<name>E0TD67_PARBH</name>
<feature type="region of interest" description="Disordered" evidence="1">
    <location>
        <begin position="1"/>
        <end position="24"/>
    </location>
</feature>
<dbReference type="HOGENOM" id="CLU_056688_1_0_5"/>
<reference evidence="3" key="1">
    <citation type="submission" date="2010-08" db="EMBL/GenBank/DDBJ databases">
        <title>Genome sequence of Parvularcula bermudensis HTCC2503.</title>
        <authorList>
            <person name="Kang D.-M."/>
            <person name="Oh H.-M."/>
            <person name="Cho J.-C."/>
        </authorList>
    </citation>
    <scope>NUCLEOTIDE SEQUENCE [LARGE SCALE GENOMIC DNA]</scope>
    <source>
        <strain evidence="3">ATCC BAA-594 / HTCC2503 / KCTC 12087</strain>
    </source>
</reference>
<dbReference type="InterPro" id="IPR019285">
    <property type="entry name" value="DUF2336"/>
</dbReference>
<evidence type="ECO:0000313" key="2">
    <source>
        <dbReference type="EMBL" id="ADM08726.1"/>
    </source>
</evidence>
<organism evidence="2 3">
    <name type="scientific">Parvularcula bermudensis (strain ATCC BAA-594 / HTCC2503 / KCTC 12087)</name>
    <dbReference type="NCBI Taxonomy" id="314260"/>
    <lineage>
        <taxon>Bacteria</taxon>
        <taxon>Pseudomonadati</taxon>
        <taxon>Pseudomonadota</taxon>
        <taxon>Alphaproteobacteria</taxon>
        <taxon>Parvularculales</taxon>
        <taxon>Parvularculaceae</taxon>
        <taxon>Parvularcula</taxon>
    </lineage>
</organism>
<proteinExistence type="predicted"/>
<dbReference type="Proteomes" id="UP000001302">
    <property type="component" value="Chromosome"/>
</dbReference>
<dbReference type="OrthoDB" id="7179503at2"/>
<accession>E0TD67</accession>
<dbReference type="AlphaFoldDB" id="E0TD67"/>
<keyword evidence="3" id="KW-1185">Reference proteome</keyword>
<dbReference type="KEGG" id="pbr:PB2503_03247"/>
<reference evidence="2 3" key="2">
    <citation type="journal article" date="2011" name="J. Bacteriol.">
        <title>Complete genome sequence of strain HTCC2503T of Parvularcula bermudensis, the type species of the order "Parvularculales" in the class Alphaproteobacteria.</title>
        <authorList>
            <person name="Oh H.M."/>
            <person name="Kang I."/>
            <person name="Vergin K.L."/>
            <person name="Kang D."/>
            <person name="Rhee K.H."/>
            <person name="Giovannoni S.J."/>
            <person name="Cho J.C."/>
        </authorList>
    </citation>
    <scope>NUCLEOTIDE SEQUENCE [LARGE SCALE GENOMIC DNA]</scope>
    <source>
        <strain evidence="3">ATCC BAA-594 / HTCC2503 / KCTC 12087</strain>
    </source>
</reference>
<gene>
    <name evidence="2" type="ordered locus">PB2503_03247</name>
</gene>
<protein>
    <recommendedName>
        <fullName evidence="4">DUF2336 domain-containing protein</fullName>
    </recommendedName>
</protein>
<dbReference type="RefSeq" id="WP_013299700.1">
    <property type="nucleotide sequence ID" value="NC_014414.1"/>
</dbReference>
<feature type="compositionally biased region" description="Polar residues" evidence="1">
    <location>
        <begin position="1"/>
        <end position="11"/>
    </location>
</feature>
<dbReference type="STRING" id="314260.PB2503_03247"/>
<evidence type="ECO:0008006" key="4">
    <source>
        <dbReference type="Google" id="ProtNLM"/>
    </source>
</evidence>